<dbReference type="OrthoDB" id="10492828at2759"/>
<dbReference type="AlphaFoldDB" id="A0A0M3J6H5"/>
<name>A0A0M3J6H5_ANISI</name>
<dbReference type="EMBL" id="UYRR01004387">
    <property type="protein sequence ID" value="VDK21003.1"/>
    <property type="molecule type" value="Genomic_DNA"/>
</dbReference>
<organism evidence="4">
    <name type="scientific">Anisakis simplex</name>
    <name type="common">Herring worm</name>
    <dbReference type="NCBI Taxonomy" id="6269"/>
    <lineage>
        <taxon>Eukaryota</taxon>
        <taxon>Metazoa</taxon>
        <taxon>Ecdysozoa</taxon>
        <taxon>Nematoda</taxon>
        <taxon>Chromadorea</taxon>
        <taxon>Rhabditida</taxon>
        <taxon>Spirurina</taxon>
        <taxon>Ascaridomorpha</taxon>
        <taxon>Ascaridoidea</taxon>
        <taxon>Anisakidae</taxon>
        <taxon>Anisakis</taxon>
        <taxon>Anisakis simplex complex</taxon>
    </lineage>
</organism>
<evidence type="ECO:0000313" key="2">
    <source>
        <dbReference type="EMBL" id="VDK21003.1"/>
    </source>
</evidence>
<accession>A0A0M3J6H5</accession>
<gene>
    <name evidence="2" type="ORF">ASIM_LOCUS3009</name>
</gene>
<evidence type="ECO:0000313" key="4">
    <source>
        <dbReference type="WBParaSite" id="ASIM_0000316101-mRNA-1"/>
    </source>
</evidence>
<evidence type="ECO:0000313" key="3">
    <source>
        <dbReference type="Proteomes" id="UP000267096"/>
    </source>
</evidence>
<evidence type="ECO:0000256" key="1">
    <source>
        <dbReference type="SAM" id="MobiDB-lite"/>
    </source>
</evidence>
<protein>
    <submittedName>
        <fullName evidence="4">Protein SDA1</fullName>
    </submittedName>
</protein>
<sequence>MVARRRIARSQSSKIKTKSAKKDKNLLEEEKQEERAEESDNSIDWADISMEEELLGDLLDYVKDAYDEVRKDEDKIINTEGLERYLWAHQQTPKRYQCKDEKKLSHMPFIGDGEVDDSSFGEELLETFAEGIHGTRTGCGEVINDNILYKLIKLLFVKHPDISSF</sequence>
<dbReference type="Proteomes" id="UP000267096">
    <property type="component" value="Unassembled WGS sequence"/>
</dbReference>
<keyword evidence="3" id="KW-1185">Reference proteome</keyword>
<feature type="compositionally biased region" description="Basic and acidic residues" evidence="1">
    <location>
        <begin position="20"/>
        <end position="34"/>
    </location>
</feature>
<reference evidence="4" key="1">
    <citation type="submission" date="2017-02" db="UniProtKB">
        <authorList>
            <consortium name="WormBaseParasite"/>
        </authorList>
    </citation>
    <scope>IDENTIFICATION</scope>
</reference>
<reference evidence="2 3" key="2">
    <citation type="submission" date="2018-11" db="EMBL/GenBank/DDBJ databases">
        <authorList>
            <consortium name="Pathogen Informatics"/>
        </authorList>
    </citation>
    <scope>NUCLEOTIDE SEQUENCE [LARGE SCALE GENOMIC DNA]</scope>
</reference>
<dbReference type="WBParaSite" id="ASIM_0000316101-mRNA-1">
    <property type="protein sequence ID" value="ASIM_0000316101-mRNA-1"/>
    <property type="gene ID" value="ASIM_0000316101"/>
</dbReference>
<proteinExistence type="predicted"/>
<feature type="region of interest" description="Disordered" evidence="1">
    <location>
        <begin position="1"/>
        <end position="44"/>
    </location>
</feature>